<gene>
    <name evidence="2" type="ORF">E2F43_01135</name>
</gene>
<evidence type="ECO:0000313" key="2">
    <source>
        <dbReference type="EMBL" id="TDG14878.1"/>
    </source>
</evidence>
<evidence type="ECO:0000313" key="3">
    <source>
        <dbReference type="Proteomes" id="UP000295554"/>
    </source>
</evidence>
<comment type="caution">
    <text evidence="2">The sequence shown here is derived from an EMBL/GenBank/DDBJ whole genome shotgun (WGS) entry which is preliminary data.</text>
</comment>
<keyword evidence="3" id="KW-1185">Reference proteome</keyword>
<proteinExistence type="predicted"/>
<dbReference type="RefSeq" id="WP_133209043.1">
    <property type="nucleotide sequence ID" value="NZ_SMSE01000001.1"/>
</dbReference>
<dbReference type="OrthoDB" id="581683at2"/>
<dbReference type="Pfam" id="PF13577">
    <property type="entry name" value="SnoaL_4"/>
    <property type="match status" value="1"/>
</dbReference>
<dbReference type="Gene3D" id="3.10.450.50">
    <property type="match status" value="1"/>
</dbReference>
<name>A0A4R5LUL2_9GAMM</name>
<feature type="domain" description="SnoaL-like" evidence="1">
    <location>
        <begin position="7"/>
        <end position="128"/>
    </location>
</feature>
<dbReference type="InterPro" id="IPR037401">
    <property type="entry name" value="SnoaL-like"/>
</dbReference>
<evidence type="ECO:0000259" key="1">
    <source>
        <dbReference type="Pfam" id="PF13577"/>
    </source>
</evidence>
<dbReference type="InterPro" id="IPR032710">
    <property type="entry name" value="NTF2-like_dom_sf"/>
</dbReference>
<dbReference type="SUPFAM" id="SSF54427">
    <property type="entry name" value="NTF2-like"/>
    <property type="match status" value="1"/>
</dbReference>
<protein>
    <submittedName>
        <fullName evidence="2">Nuclear transport factor 2 family protein</fullName>
    </submittedName>
</protein>
<dbReference type="Proteomes" id="UP000295554">
    <property type="component" value="Unassembled WGS sequence"/>
</dbReference>
<organism evidence="2 3">
    <name type="scientific">Seongchinamella unica</name>
    <dbReference type="NCBI Taxonomy" id="2547392"/>
    <lineage>
        <taxon>Bacteria</taxon>
        <taxon>Pseudomonadati</taxon>
        <taxon>Pseudomonadota</taxon>
        <taxon>Gammaproteobacteria</taxon>
        <taxon>Cellvibrionales</taxon>
        <taxon>Halieaceae</taxon>
        <taxon>Seongchinamella</taxon>
    </lineage>
</organism>
<accession>A0A4R5LUL2</accession>
<dbReference type="AlphaFoldDB" id="A0A4R5LUL2"/>
<sequence length="170" mass="19990">MNAAIEALLAKQDIYELSCRYMRGLDRHDPLLMRDQFWADGWCEYGFFDSSPADFIDFCMQALQAHVANQHLIGNVLIELDGEQAYGEVYFQAYHKVPAETGFEDVIIAGRYRDRYERRNGMWKLAYRSEIVDWSRTQPSNDSYFDLAPQCLRGGRQDDPVYRRDDRRKP</sequence>
<reference evidence="2 3" key="1">
    <citation type="submission" date="2019-03" db="EMBL/GenBank/DDBJ databases">
        <title>Seongchinamella monodicae gen. nov., sp. nov., a novel member of the Gammaproteobacteria isolated from a tidal mudflat of beach.</title>
        <authorList>
            <person name="Yang H.G."/>
            <person name="Kang J.W."/>
            <person name="Lee S.D."/>
        </authorList>
    </citation>
    <scope>NUCLEOTIDE SEQUENCE [LARGE SCALE GENOMIC DNA]</scope>
    <source>
        <strain evidence="2 3">GH4-78</strain>
    </source>
</reference>
<dbReference type="EMBL" id="SMSE01000001">
    <property type="protein sequence ID" value="TDG14878.1"/>
    <property type="molecule type" value="Genomic_DNA"/>
</dbReference>